<keyword evidence="2" id="KW-1185">Reference proteome</keyword>
<protein>
    <submittedName>
        <fullName evidence="1">Uncharacterized protein</fullName>
    </submittedName>
</protein>
<reference evidence="1" key="1">
    <citation type="submission" date="2022-07" db="EMBL/GenBank/DDBJ databases">
        <title>Genome Sequence of Phlebia brevispora.</title>
        <authorList>
            <person name="Buettner E."/>
        </authorList>
    </citation>
    <scope>NUCLEOTIDE SEQUENCE</scope>
    <source>
        <strain evidence="1">MPL23</strain>
    </source>
</reference>
<organism evidence="1 2">
    <name type="scientific">Phlebia brevispora</name>
    <dbReference type="NCBI Taxonomy" id="194682"/>
    <lineage>
        <taxon>Eukaryota</taxon>
        <taxon>Fungi</taxon>
        <taxon>Dikarya</taxon>
        <taxon>Basidiomycota</taxon>
        <taxon>Agaricomycotina</taxon>
        <taxon>Agaricomycetes</taxon>
        <taxon>Polyporales</taxon>
        <taxon>Meruliaceae</taxon>
        <taxon>Phlebia</taxon>
    </lineage>
</organism>
<comment type="caution">
    <text evidence="1">The sequence shown here is derived from an EMBL/GenBank/DDBJ whole genome shotgun (WGS) entry which is preliminary data.</text>
</comment>
<sequence length="347" mass="37420">MPNPQEQRSKSEPIHHGYPLSSTALNQASAAAGRPGRLVTPVEDAALLHTSLHLPMDSKPQLAGRLPLHNSAIDASGENQGTRNHPPSETIGTKLEPSEHLTAQSSVFSPSGATEDTAMPMKVEQPADLVPSIMVPRKTEKRCRGGWTIQEQRRGEQAKEPQAGDATVALQATAAAGTSGDLAMPVEAAALHTPPEPMTYVKLEAAVQPPSLIGADNVSGDREDDEFFIRFKRQRLEVEPSEHPSMPSNFSDASGDAEDTKAPPNSGLESTDPIPIKRAKRGTRGGRKWRRRKAARKAAAAAIANGNAANSETDFDYTLFTSLPFEGPVVSNWRMFRQDIRTAFQSL</sequence>
<name>A0ACC1T9E1_9APHY</name>
<gene>
    <name evidence="1" type="ORF">NM688_g2087</name>
</gene>
<evidence type="ECO:0000313" key="2">
    <source>
        <dbReference type="Proteomes" id="UP001148662"/>
    </source>
</evidence>
<accession>A0ACC1T9E1</accession>
<proteinExistence type="predicted"/>
<dbReference type="EMBL" id="JANHOG010000250">
    <property type="protein sequence ID" value="KAJ3556336.1"/>
    <property type="molecule type" value="Genomic_DNA"/>
</dbReference>
<dbReference type="Proteomes" id="UP001148662">
    <property type="component" value="Unassembled WGS sequence"/>
</dbReference>
<evidence type="ECO:0000313" key="1">
    <source>
        <dbReference type="EMBL" id="KAJ3556336.1"/>
    </source>
</evidence>